<evidence type="ECO:0000256" key="4">
    <source>
        <dbReference type="ARBA" id="ARBA00022723"/>
    </source>
</evidence>
<name>G4RGJ7_PELHB</name>
<dbReference type="GO" id="GO:0090729">
    <property type="term" value="F:toxin activity"/>
    <property type="evidence" value="ECO:0007669"/>
    <property type="project" value="UniProtKB-KW"/>
</dbReference>
<keyword evidence="2 8" id="KW-1277">Toxin-antitoxin system</keyword>
<dbReference type="eggNOG" id="COG1487">
    <property type="taxonomic scope" value="Bacteria"/>
</dbReference>
<evidence type="ECO:0000256" key="7">
    <source>
        <dbReference type="ARBA" id="ARBA00038093"/>
    </source>
</evidence>
<sequence length="137" mass="15411">MIFVDTNVMSEPLKKVPDRAVMHWLDTHDSEIVISSVVIAELAFGIERIRPDERAKRLEEGLFRIRQRYSSRIFTFTEEAAMAYGTIVGQLARRGRNLTAFDGMIAAIALVNGGRLATRNIRDFETTGLDLVSPWAA</sequence>
<organism evidence="10 11">
    <name type="scientific">Pelagibacterium halotolerans (strain DSM 22347 / JCM 15775 / CGMCC 1.7692 / B2)</name>
    <dbReference type="NCBI Taxonomy" id="1082931"/>
    <lineage>
        <taxon>Bacteria</taxon>
        <taxon>Pseudomonadati</taxon>
        <taxon>Pseudomonadota</taxon>
        <taxon>Alphaproteobacteria</taxon>
        <taxon>Hyphomicrobiales</taxon>
        <taxon>Devosiaceae</taxon>
        <taxon>Pelagibacterium</taxon>
    </lineage>
</organism>
<dbReference type="HAMAP" id="MF_00265">
    <property type="entry name" value="VapC_Nob1"/>
    <property type="match status" value="1"/>
</dbReference>
<dbReference type="GO" id="GO:0016787">
    <property type="term" value="F:hydrolase activity"/>
    <property type="evidence" value="ECO:0007669"/>
    <property type="project" value="UniProtKB-KW"/>
</dbReference>
<accession>G4RGJ7</accession>
<evidence type="ECO:0000313" key="10">
    <source>
        <dbReference type="EMBL" id="AEQ51056.1"/>
    </source>
</evidence>
<dbReference type="STRING" id="1082931.KKY_1021"/>
<dbReference type="KEGG" id="phl:KKY_1021"/>
<evidence type="ECO:0000259" key="9">
    <source>
        <dbReference type="Pfam" id="PF01850"/>
    </source>
</evidence>
<keyword evidence="3 8" id="KW-0540">Nuclease</keyword>
<dbReference type="Gene3D" id="3.40.50.1010">
    <property type="entry name" value="5'-nuclease"/>
    <property type="match status" value="1"/>
</dbReference>
<keyword evidence="6 8" id="KW-0460">Magnesium</keyword>
<dbReference type="PANTHER" id="PTHR33653:SF1">
    <property type="entry name" value="RIBONUCLEASE VAPC2"/>
    <property type="match status" value="1"/>
</dbReference>
<dbReference type="InterPro" id="IPR002716">
    <property type="entry name" value="PIN_dom"/>
</dbReference>
<dbReference type="InterPro" id="IPR022907">
    <property type="entry name" value="VapC_family"/>
</dbReference>
<comment type="similarity">
    <text evidence="7 8">Belongs to the PINc/VapC protein family.</text>
</comment>
<gene>
    <name evidence="8" type="primary">vapC</name>
    <name evidence="10" type="ordered locus">KKY_1021</name>
</gene>
<dbReference type="HOGENOM" id="CLU_118482_8_2_5"/>
<feature type="binding site" evidence="8">
    <location>
        <position position="5"/>
    </location>
    <ligand>
        <name>Mg(2+)</name>
        <dbReference type="ChEBI" id="CHEBI:18420"/>
    </ligand>
</feature>
<dbReference type="GO" id="GO:0004540">
    <property type="term" value="F:RNA nuclease activity"/>
    <property type="evidence" value="ECO:0007669"/>
    <property type="project" value="InterPro"/>
</dbReference>
<evidence type="ECO:0000313" key="11">
    <source>
        <dbReference type="Proteomes" id="UP000008850"/>
    </source>
</evidence>
<dbReference type="EC" id="3.1.-.-" evidence="8"/>
<protein>
    <recommendedName>
        <fullName evidence="8">Ribonuclease VapC</fullName>
        <shortName evidence="8">RNase VapC</shortName>
        <ecNumber evidence="8">3.1.-.-</ecNumber>
    </recommendedName>
    <alternativeName>
        <fullName evidence="8">Toxin VapC</fullName>
    </alternativeName>
</protein>
<dbReference type="SUPFAM" id="SSF88723">
    <property type="entry name" value="PIN domain-like"/>
    <property type="match status" value="1"/>
</dbReference>
<dbReference type="Proteomes" id="UP000008850">
    <property type="component" value="Chromosome"/>
</dbReference>
<keyword evidence="8" id="KW-0800">Toxin</keyword>
<evidence type="ECO:0000256" key="2">
    <source>
        <dbReference type="ARBA" id="ARBA00022649"/>
    </source>
</evidence>
<comment type="function">
    <text evidence="8">Toxic component of a toxin-antitoxin (TA) system. An RNase.</text>
</comment>
<keyword evidence="11" id="KW-1185">Reference proteome</keyword>
<evidence type="ECO:0000256" key="3">
    <source>
        <dbReference type="ARBA" id="ARBA00022722"/>
    </source>
</evidence>
<dbReference type="PANTHER" id="PTHR33653">
    <property type="entry name" value="RIBONUCLEASE VAPC2"/>
    <property type="match status" value="1"/>
</dbReference>
<evidence type="ECO:0000256" key="5">
    <source>
        <dbReference type="ARBA" id="ARBA00022801"/>
    </source>
</evidence>
<proteinExistence type="inferred from homology"/>
<feature type="binding site" evidence="8">
    <location>
        <position position="102"/>
    </location>
    <ligand>
        <name>Mg(2+)</name>
        <dbReference type="ChEBI" id="CHEBI:18420"/>
    </ligand>
</feature>
<comment type="cofactor">
    <cofactor evidence="1 8">
        <name>Mg(2+)</name>
        <dbReference type="ChEBI" id="CHEBI:18420"/>
    </cofactor>
</comment>
<dbReference type="GO" id="GO:0000287">
    <property type="term" value="F:magnesium ion binding"/>
    <property type="evidence" value="ECO:0007669"/>
    <property type="project" value="UniProtKB-UniRule"/>
</dbReference>
<dbReference type="PATRIC" id="fig|1082931.4.peg.1010"/>
<dbReference type="InterPro" id="IPR029060">
    <property type="entry name" value="PIN-like_dom_sf"/>
</dbReference>
<feature type="domain" description="PIN" evidence="9">
    <location>
        <begin position="2"/>
        <end position="124"/>
    </location>
</feature>
<dbReference type="AlphaFoldDB" id="G4RGJ7"/>
<keyword evidence="4 8" id="KW-0479">Metal-binding</keyword>
<evidence type="ECO:0000256" key="6">
    <source>
        <dbReference type="ARBA" id="ARBA00022842"/>
    </source>
</evidence>
<evidence type="ECO:0000256" key="1">
    <source>
        <dbReference type="ARBA" id="ARBA00001946"/>
    </source>
</evidence>
<keyword evidence="5 8" id="KW-0378">Hydrolase</keyword>
<evidence type="ECO:0000256" key="8">
    <source>
        <dbReference type="HAMAP-Rule" id="MF_00265"/>
    </source>
</evidence>
<dbReference type="CDD" id="cd18731">
    <property type="entry name" value="PIN_NgFitB-like"/>
    <property type="match status" value="1"/>
</dbReference>
<reference evidence="10 11" key="1">
    <citation type="journal article" date="2012" name="J. Bacteriol.">
        <title>Complete genome sequence of Pelagibacterium halotolerans B2T.</title>
        <authorList>
            <person name="Huo Y.Y."/>
            <person name="Cheng H."/>
            <person name="Han X.F."/>
            <person name="Jiang X.W."/>
            <person name="Sun C."/>
            <person name="Zhang X.Q."/>
            <person name="Zhu X.F."/>
            <person name="Liu Y.F."/>
            <person name="Li P.F."/>
            <person name="Ni P.X."/>
            <person name="Wu M."/>
        </authorList>
    </citation>
    <scope>NUCLEOTIDE SEQUENCE [LARGE SCALE GENOMIC DNA]</scope>
    <source>
        <strain evidence="11">DSM 22347 / JCM 15775 / CGMCC 1.7692 / B2</strain>
    </source>
</reference>
<dbReference type="EMBL" id="CP003075">
    <property type="protein sequence ID" value="AEQ51056.1"/>
    <property type="molecule type" value="Genomic_DNA"/>
</dbReference>
<dbReference type="InterPro" id="IPR050556">
    <property type="entry name" value="Type_II_TA_system_RNase"/>
</dbReference>
<dbReference type="RefSeq" id="WP_014130205.1">
    <property type="nucleotide sequence ID" value="NC_016078.1"/>
</dbReference>
<dbReference type="Pfam" id="PF01850">
    <property type="entry name" value="PIN"/>
    <property type="match status" value="1"/>
</dbReference>